<evidence type="ECO:0000313" key="3">
    <source>
        <dbReference type="Proteomes" id="UP000244930"/>
    </source>
</evidence>
<organism evidence="2 3">
    <name type="scientific">Parazoarcus communis</name>
    <dbReference type="NCBI Taxonomy" id="41977"/>
    <lineage>
        <taxon>Bacteria</taxon>
        <taxon>Pseudomonadati</taxon>
        <taxon>Pseudomonadota</taxon>
        <taxon>Betaproteobacteria</taxon>
        <taxon>Rhodocyclales</taxon>
        <taxon>Zoogloeaceae</taxon>
        <taxon>Parazoarcus</taxon>
    </lineage>
</organism>
<gene>
    <name evidence="2" type="ORF">CEW83_06260</name>
</gene>
<protein>
    <recommendedName>
        <fullName evidence="4">DUF4198 domain-containing protein</fullName>
    </recommendedName>
</protein>
<evidence type="ECO:0000256" key="1">
    <source>
        <dbReference type="SAM" id="SignalP"/>
    </source>
</evidence>
<accession>A0A2U8GMH7</accession>
<proteinExistence type="predicted"/>
<dbReference type="EMBL" id="CP022187">
    <property type="protein sequence ID" value="AWI74871.1"/>
    <property type="molecule type" value="Genomic_DNA"/>
</dbReference>
<reference evidence="2 3" key="1">
    <citation type="submission" date="2017-06" db="EMBL/GenBank/DDBJ databases">
        <title>Azoarcus.</title>
        <authorList>
            <person name="Woo J.-H."/>
            <person name="Kim H.-S."/>
        </authorList>
    </citation>
    <scope>NUCLEOTIDE SEQUENCE [LARGE SCALE GENOMIC DNA]</scope>
    <source>
        <strain evidence="2 3">TSPY31</strain>
    </source>
</reference>
<name>A0A2U8GMH7_9RHOO</name>
<keyword evidence="1" id="KW-0732">Signal</keyword>
<feature type="signal peptide" evidence="1">
    <location>
        <begin position="1"/>
        <end position="20"/>
    </location>
</feature>
<keyword evidence="3" id="KW-1185">Reference proteome</keyword>
<sequence>MILKVHVLLAGLLIVGGAQAQHQDHSPVVGQGASTAVSPKAVARATGAPWSSLPTLSASFGGGRGAAALRLSGIDADKVTVFAPGGASERRVVDYPVADGRASIQASAPMMGNYHWAQAREVRNGVTRVASTVWYFSNPGDAPTSLLERRKSELEIVPQPLPREHAHYRESEKWRFLVRWQGQPLPGQALTLETEHGSRSMAFTDDEGVATLVFPRDFGAQKVEAGAHGRRERAGFVLSTAYSTGDQTYLTAFNHVYVPEAERSRSLAWGAAFGFVGMMIATPLLRRKESDHA</sequence>
<feature type="chain" id="PRO_5015992777" description="DUF4198 domain-containing protein" evidence="1">
    <location>
        <begin position="21"/>
        <end position="293"/>
    </location>
</feature>
<evidence type="ECO:0000313" key="2">
    <source>
        <dbReference type="EMBL" id="AWI74871.1"/>
    </source>
</evidence>
<dbReference type="Proteomes" id="UP000244930">
    <property type="component" value="Chromosome"/>
</dbReference>
<evidence type="ECO:0008006" key="4">
    <source>
        <dbReference type="Google" id="ProtNLM"/>
    </source>
</evidence>
<dbReference type="AlphaFoldDB" id="A0A2U8GMH7"/>
<dbReference type="RefSeq" id="WP_108948579.1">
    <property type="nucleotide sequence ID" value="NZ_CP022187.1"/>
</dbReference>
<dbReference type="KEGG" id="acom:CEW83_06260"/>